<gene>
    <name evidence="5" type="ORF">QQS21_008249</name>
</gene>
<dbReference type="InterPro" id="IPR050425">
    <property type="entry name" value="NAD(P)_dehydrat-like"/>
</dbReference>
<name>A0AAJ0FYU2_9HYPO</name>
<evidence type="ECO:0000259" key="4">
    <source>
        <dbReference type="Pfam" id="PF01370"/>
    </source>
</evidence>
<accession>A0AAJ0FYU2</accession>
<evidence type="ECO:0000313" key="6">
    <source>
        <dbReference type="Proteomes" id="UP001251528"/>
    </source>
</evidence>
<organism evidence="5 6">
    <name type="scientific">Conoideocrella luteorostrata</name>
    <dbReference type="NCBI Taxonomy" id="1105319"/>
    <lineage>
        <taxon>Eukaryota</taxon>
        <taxon>Fungi</taxon>
        <taxon>Dikarya</taxon>
        <taxon>Ascomycota</taxon>
        <taxon>Pezizomycotina</taxon>
        <taxon>Sordariomycetes</taxon>
        <taxon>Hypocreomycetidae</taxon>
        <taxon>Hypocreales</taxon>
        <taxon>Clavicipitaceae</taxon>
        <taxon>Conoideocrella</taxon>
    </lineage>
</organism>
<proteinExistence type="inferred from homology"/>
<dbReference type="Proteomes" id="UP001251528">
    <property type="component" value="Unassembled WGS sequence"/>
</dbReference>
<evidence type="ECO:0000313" key="5">
    <source>
        <dbReference type="EMBL" id="KAK2594030.1"/>
    </source>
</evidence>
<dbReference type="GO" id="GO:0016616">
    <property type="term" value="F:oxidoreductase activity, acting on the CH-OH group of donors, NAD or NADP as acceptor"/>
    <property type="evidence" value="ECO:0007669"/>
    <property type="project" value="TreeGrafter"/>
</dbReference>
<dbReference type="Gene3D" id="3.40.50.720">
    <property type="entry name" value="NAD(P)-binding Rossmann-like Domain"/>
    <property type="match status" value="1"/>
</dbReference>
<reference evidence="5" key="1">
    <citation type="submission" date="2023-06" db="EMBL/GenBank/DDBJ databases">
        <title>Conoideocrella luteorostrata (Hypocreales: Clavicipitaceae), a potential biocontrol fungus for elongate hemlock scale in United States Christmas tree production areas.</title>
        <authorList>
            <person name="Barrett H."/>
            <person name="Lovett B."/>
            <person name="Macias A.M."/>
            <person name="Stajich J.E."/>
            <person name="Kasson M.T."/>
        </authorList>
    </citation>
    <scope>NUCLEOTIDE SEQUENCE</scope>
    <source>
        <strain evidence="5">ARSEF 14590</strain>
    </source>
</reference>
<dbReference type="AlphaFoldDB" id="A0AAJ0FYU2"/>
<dbReference type="InterPro" id="IPR001509">
    <property type="entry name" value="Epimerase_deHydtase"/>
</dbReference>
<keyword evidence="3" id="KW-0472">Membrane</keyword>
<keyword evidence="3" id="KW-1133">Transmembrane helix</keyword>
<protein>
    <recommendedName>
        <fullName evidence="4">NAD-dependent epimerase/dehydratase domain-containing protein</fullName>
    </recommendedName>
</protein>
<evidence type="ECO:0000256" key="2">
    <source>
        <dbReference type="ARBA" id="ARBA00023445"/>
    </source>
</evidence>
<feature type="domain" description="NAD-dependent epimerase/dehydratase" evidence="4">
    <location>
        <begin position="6"/>
        <end position="127"/>
    </location>
</feature>
<keyword evidence="1" id="KW-0560">Oxidoreductase</keyword>
<keyword evidence="3" id="KW-0812">Transmembrane</keyword>
<comment type="caution">
    <text evidence="5">The sequence shown here is derived from an EMBL/GenBank/DDBJ whole genome shotgun (WGS) entry which is preliminary data.</text>
</comment>
<dbReference type="PANTHER" id="PTHR10366">
    <property type="entry name" value="NAD DEPENDENT EPIMERASE/DEHYDRATASE"/>
    <property type="match status" value="1"/>
</dbReference>
<dbReference type="PANTHER" id="PTHR10366:SF812">
    <property type="entry name" value="VPS9 DOMAIN-CONTAINING PROTEIN"/>
    <property type="match status" value="1"/>
</dbReference>
<dbReference type="InterPro" id="IPR036291">
    <property type="entry name" value="NAD(P)-bd_dom_sf"/>
</dbReference>
<evidence type="ECO:0000256" key="3">
    <source>
        <dbReference type="SAM" id="Phobius"/>
    </source>
</evidence>
<dbReference type="SUPFAM" id="SSF51735">
    <property type="entry name" value="NAD(P)-binding Rossmann-fold domains"/>
    <property type="match status" value="1"/>
</dbReference>
<sequence>MDREIVFITGSTGFIGAHVVAVTLAAGYRVRLSIRKPEQAQAVLDRYPEHASKIEAVVIEDITNAESFGQNLKDVSYVFHIASPMPGAGDDIEADFVRPAVRGTTAILNAALHFPSIKKVVVDSSCLALVPADSMGKPDVILKDNTGEVIPFNPQMQFPEGMQGRGIKYAGSKILAHQATRDWLAANQPSFVVNTLHAGFVLGDSLIQTSPENIDAINGLFWQSLFSTTPLVPAAWVHVRDVADAHIKAIRSVTASGQEFLLSQPASTWNGAVDFVKKTYPDLGCTLAPPFQGQWTADVTAAENILKLNFRSLETIITDVVDQQRRLEGDQQ</sequence>
<comment type="similarity">
    <text evidence="2">Belongs to the NAD(P)-dependent epimerase/dehydratase family. Dihydroflavonol-4-reductase subfamily.</text>
</comment>
<keyword evidence="6" id="KW-1185">Reference proteome</keyword>
<evidence type="ECO:0000256" key="1">
    <source>
        <dbReference type="ARBA" id="ARBA00023002"/>
    </source>
</evidence>
<dbReference type="Pfam" id="PF01370">
    <property type="entry name" value="Epimerase"/>
    <property type="match status" value="1"/>
</dbReference>
<feature type="transmembrane region" description="Helical" evidence="3">
    <location>
        <begin position="6"/>
        <end position="28"/>
    </location>
</feature>
<dbReference type="EMBL" id="JASWJB010000184">
    <property type="protein sequence ID" value="KAK2594030.1"/>
    <property type="molecule type" value="Genomic_DNA"/>
</dbReference>